<keyword evidence="10" id="KW-1185">Reference proteome</keyword>
<dbReference type="GO" id="GO:0008033">
    <property type="term" value="P:tRNA processing"/>
    <property type="evidence" value="ECO:0007669"/>
    <property type="project" value="UniProtKB-KW"/>
</dbReference>
<dbReference type="SMART" id="SM01144">
    <property type="entry name" value="DTW"/>
    <property type="match status" value="1"/>
</dbReference>
<name>D2VCF6_NAEGR</name>
<dbReference type="AlphaFoldDB" id="D2VCF6"/>
<evidence type="ECO:0000259" key="8">
    <source>
        <dbReference type="SMART" id="SM01144"/>
    </source>
</evidence>
<accession>D2VCF6</accession>
<sequence>MKRQATEETSSSHSCSASPTTNDSEQQQHVENSEAKKPKLETLYDTHHLSIPHNPHYCHFWEHDLFRVMSKYFPQLKELKDKTPVPTPKSEQDHEMIRKAQKEGVGLSEKEKHKEKQYYTVQRRMAYFLIDEIFKQSPIRCCPYCWLNIDYCICKQMVFPWRENKHLDTFVSEPSEELNSVREHCEKPSELQSDEPRLKIILLMHAKEFFRKSNTGKILMDTLPKGFVEIYLVDVEAHEIEFKEKYYGQELTYLLFPSEDALDLDQTLVEQIKQKQMDLSKEMWKDQENYSTTNKRPMKSINLIIVDSTWQQAKHVLKALCNKKDLPNRLKFDQSKVVHLYQQKEPIFNLLRKQTEKDRTSTLECALLCMFLFDLYSSEFSKPLLYNLKLLVVTMHKMCHKALNFND</sequence>
<keyword evidence="2" id="KW-0808">Transferase</keyword>
<comment type="catalytic activity">
    <reaction evidence="6">
        <text>a uridine in tRNA + S-adenosyl-L-methionine = a 3-[(3S)-3-amino-3-carboxypropyl]uridine in tRNA + S-methyl-5'-thioadenosine + H(+)</text>
        <dbReference type="Rhea" id="RHEA:62432"/>
        <dbReference type="Rhea" id="RHEA-COMP:13339"/>
        <dbReference type="Rhea" id="RHEA-COMP:16092"/>
        <dbReference type="ChEBI" id="CHEBI:15378"/>
        <dbReference type="ChEBI" id="CHEBI:17509"/>
        <dbReference type="ChEBI" id="CHEBI:59789"/>
        <dbReference type="ChEBI" id="CHEBI:65315"/>
        <dbReference type="ChEBI" id="CHEBI:82930"/>
        <dbReference type="EC" id="2.5.1.25"/>
    </reaction>
</comment>
<dbReference type="GeneID" id="8849083"/>
<dbReference type="OMA" id="LMHAKEF"/>
<evidence type="ECO:0000256" key="7">
    <source>
        <dbReference type="SAM" id="MobiDB-lite"/>
    </source>
</evidence>
<gene>
    <name evidence="9" type="ORF">NAEGRDRAFT_66554</name>
</gene>
<reference evidence="9 10" key="1">
    <citation type="journal article" date="2010" name="Cell">
        <title>The genome of Naegleria gruberi illuminates early eukaryotic versatility.</title>
        <authorList>
            <person name="Fritz-Laylin L.K."/>
            <person name="Prochnik S.E."/>
            <person name="Ginger M.L."/>
            <person name="Dacks J.B."/>
            <person name="Carpenter M.L."/>
            <person name="Field M.C."/>
            <person name="Kuo A."/>
            <person name="Paredez A."/>
            <person name="Chapman J."/>
            <person name="Pham J."/>
            <person name="Shu S."/>
            <person name="Neupane R."/>
            <person name="Cipriano M."/>
            <person name="Mancuso J."/>
            <person name="Tu H."/>
            <person name="Salamov A."/>
            <person name="Lindquist E."/>
            <person name="Shapiro H."/>
            <person name="Lucas S."/>
            <person name="Grigoriev I.V."/>
            <person name="Cande W.Z."/>
            <person name="Fulton C."/>
            <person name="Rokhsar D.S."/>
            <person name="Dawson S.C."/>
        </authorList>
    </citation>
    <scope>NUCLEOTIDE SEQUENCE [LARGE SCALE GENOMIC DNA]</scope>
    <source>
        <strain evidence="9 10">NEG-M</strain>
    </source>
</reference>
<dbReference type="EC" id="2.5.1.25" evidence="1"/>
<dbReference type="EMBL" id="GG738863">
    <property type="protein sequence ID" value="EFC45412.1"/>
    <property type="molecule type" value="Genomic_DNA"/>
</dbReference>
<dbReference type="Pfam" id="PF03942">
    <property type="entry name" value="DTW"/>
    <property type="match status" value="1"/>
</dbReference>
<dbReference type="RefSeq" id="XP_002678156.1">
    <property type="nucleotide sequence ID" value="XM_002678110.1"/>
</dbReference>
<dbReference type="OrthoDB" id="343463at2759"/>
<feature type="compositionally biased region" description="Basic and acidic residues" evidence="7">
    <location>
        <begin position="26"/>
        <end position="37"/>
    </location>
</feature>
<evidence type="ECO:0000256" key="4">
    <source>
        <dbReference type="ARBA" id="ARBA00022694"/>
    </source>
</evidence>
<evidence type="ECO:0000256" key="2">
    <source>
        <dbReference type="ARBA" id="ARBA00022679"/>
    </source>
</evidence>
<dbReference type="GO" id="GO:0016432">
    <property type="term" value="F:tRNA-uridine aminocarboxypropyltransferase activity"/>
    <property type="evidence" value="ECO:0007669"/>
    <property type="project" value="UniProtKB-EC"/>
</dbReference>
<keyword evidence="4" id="KW-0819">tRNA processing</keyword>
<organism evidence="10">
    <name type="scientific">Naegleria gruberi</name>
    <name type="common">Amoeba</name>
    <dbReference type="NCBI Taxonomy" id="5762"/>
    <lineage>
        <taxon>Eukaryota</taxon>
        <taxon>Discoba</taxon>
        <taxon>Heterolobosea</taxon>
        <taxon>Tetramitia</taxon>
        <taxon>Eutetramitia</taxon>
        <taxon>Vahlkampfiidae</taxon>
        <taxon>Naegleria</taxon>
    </lineage>
</organism>
<dbReference type="InterPro" id="IPR039262">
    <property type="entry name" value="DTWD2/TAPT"/>
</dbReference>
<evidence type="ECO:0000256" key="1">
    <source>
        <dbReference type="ARBA" id="ARBA00012386"/>
    </source>
</evidence>
<dbReference type="InterPro" id="IPR005636">
    <property type="entry name" value="DTW"/>
</dbReference>
<dbReference type="KEGG" id="ngr:NAEGRDRAFT_66554"/>
<dbReference type="InParanoid" id="D2VCF6"/>
<dbReference type="PANTHER" id="PTHR21392:SF0">
    <property type="entry name" value="TRNA-URIDINE AMINOCARBOXYPROPYLTRANSFERASE 2"/>
    <property type="match status" value="1"/>
</dbReference>
<evidence type="ECO:0000256" key="5">
    <source>
        <dbReference type="ARBA" id="ARBA00034489"/>
    </source>
</evidence>
<dbReference type="PANTHER" id="PTHR21392">
    <property type="entry name" value="TRNA-URIDINE AMINOCARBOXYPROPYLTRANSFERASE 2"/>
    <property type="match status" value="1"/>
</dbReference>
<proteinExistence type="inferred from homology"/>
<dbReference type="Proteomes" id="UP000006671">
    <property type="component" value="Unassembled WGS sequence"/>
</dbReference>
<dbReference type="VEuPathDB" id="AmoebaDB:NAEGRDRAFT_66554"/>
<feature type="domain" description="DTW" evidence="8">
    <location>
        <begin position="179"/>
        <end position="400"/>
    </location>
</feature>
<evidence type="ECO:0000256" key="6">
    <source>
        <dbReference type="ARBA" id="ARBA00048718"/>
    </source>
</evidence>
<protein>
    <recommendedName>
        <fullName evidence="1">tRNA-uridine aminocarboxypropyltransferase</fullName>
        <ecNumber evidence="1">2.5.1.25</ecNumber>
    </recommendedName>
</protein>
<evidence type="ECO:0000313" key="9">
    <source>
        <dbReference type="EMBL" id="EFC45412.1"/>
    </source>
</evidence>
<feature type="compositionally biased region" description="Low complexity" evidence="7">
    <location>
        <begin position="7"/>
        <end position="21"/>
    </location>
</feature>
<feature type="region of interest" description="Disordered" evidence="7">
    <location>
        <begin position="1"/>
        <end position="37"/>
    </location>
</feature>
<evidence type="ECO:0000313" key="10">
    <source>
        <dbReference type="Proteomes" id="UP000006671"/>
    </source>
</evidence>
<keyword evidence="3" id="KW-0949">S-adenosyl-L-methionine</keyword>
<comment type="similarity">
    <text evidence="5">Belongs to the TDD superfamily. DTWD2 family.</text>
</comment>
<evidence type="ECO:0000256" key="3">
    <source>
        <dbReference type="ARBA" id="ARBA00022691"/>
    </source>
</evidence>